<evidence type="ECO:0000256" key="2">
    <source>
        <dbReference type="ARBA" id="ARBA00022475"/>
    </source>
</evidence>
<evidence type="ECO:0000256" key="6">
    <source>
        <dbReference type="SAM" id="Phobius"/>
    </source>
</evidence>
<dbReference type="Pfam" id="PF12704">
    <property type="entry name" value="MacB_PCD"/>
    <property type="match status" value="1"/>
</dbReference>
<feature type="transmembrane region" description="Helical" evidence="6">
    <location>
        <begin position="295"/>
        <end position="316"/>
    </location>
</feature>
<comment type="subcellular location">
    <subcellularLocation>
        <location evidence="1">Cell membrane</location>
        <topology evidence="1">Multi-pass membrane protein</topology>
    </subcellularLocation>
</comment>
<feature type="domain" description="MacB-like periplasmic core" evidence="8">
    <location>
        <begin position="24"/>
        <end position="245"/>
    </location>
</feature>
<dbReference type="InterPro" id="IPR050250">
    <property type="entry name" value="Macrolide_Exporter_MacB"/>
</dbReference>
<keyword evidence="9" id="KW-0547">Nucleotide-binding</keyword>
<gene>
    <name evidence="9" type="primary">macB_12</name>
    <name evidence="9" type="ORF">ERS852560_02960</name>
</gene>
<dbReference type="GO" id="GO:0016787">
    <property type="term" value="F:hydrolase activity"/>
    <property type="evidence" value="ECO:0007669"/>
    <property type="project" value="UniProtKB-KW"/>
</dbReference>
<keyword evidence="5 6" id="KW-0472">Membrane</keyword>
<sequence>MDCGMIRQYGMQAIGMLKENRLISMISIIGTAVAIAMIMVVVFVLQIQWVNYYPEYHRDRTLQVQSLRVSYENGNVSGGSLGLEPVREIFYPLRSVEAVTAIAYTDRTLSLQGRRSNKTYRVKYVDDGFWKVFGFRFLEGKPFSEEEFQSGVRQMVLSERVARRLFGSDEAVGKEILVDVTPYTVCGVVENVSKVANTAYAEAWVPYTCESELRMSSFHEHTLGNFSVCLLAPATGDFPAIRQEIAHRLGAYQATKKEVKVEFLDYIYTRFDLAIGSAGLDRVELRDFLPETGCLLLFLLLVPALNLLGVTRSSVLKRRAEMGVRKAFGATRGTLMTQILSENLVLTLIGSLVGLLLSLLFLYIGKSFMLSDPDAALSGEMLFQPMVFLAAFFCCLLLNVLSAGLPTWFIVRQPICESLKDHEER</sequence>
<feature type="transmembrane region" description="Helical" evidence="6">
    <location>
        <begin position="21"/>
        <end position="45"/>
    </location>
</feature>
<keyword evidence="2" id="KW-1003">Cell membrane</keyword>
<dbReference type="Pfam" id="PF02687">
    <property type="entry name" value="FtsX"/>
    <property type="match status" value="1"/>
</dbReference>
<evidence type="ECO:0000313" key="9">
    <source>
        <dbReference type="EMBL" id="CUQ44657.1"/>
    </source>
</evidence>
<keyword evidence="9" id="KW-0378">Hydrolase</keyword>
<keyword evidence="9" id="KW-0067">ATP-binding</keyword>
<dbReference type="PANTHER" id="PTHR30572:SF18">
    <property type="entry name" value="ABC-TYPE MACROLIDE FAMILY EXPORT SYSTEM PERMEASE COMPONENT 2"/>
    <property type="match status" value="1"/>
</dbReference>
<dbReference type="GO" id="GO:0005524">
    <property type="term" value="F:ATP binding"/>
    <property type="evidence" value="ECO:0007669"/>
    <property type="project" value="UniProtKB-KW"/>
</dbReference>
<dbReference type="Proteomes" id="UP000095332">
    <property type="component" value="Unassembled WGS sequence"/>
</dbReference>
<name>A0A174WK53_PARDI</name>
<evidence type="ECO:0000256" key="4">
    <source>
        <dbReference type="ARBA" id="ARBA00022989"/>
    </source>
</evidence>
<dbReference type="EMBL" id="CZBM01000013">
    <property type="protein sequence ID" value="CUQ44657.1"/>
    <property type="molecule type" value="Genomic_DNA"/>
</dbReference>
<dbReference type="InterPro" id="IPR025857">
    <property type="entry name" value="MacB_PCD"/>
</dbReference>
<feature type="transmembrane region" description="Helical" evidence="6">
    <location>
        <begin position="344"/>
        <end position="365"/>
    </location>
</feature>
<feature type="transmembrane region" description="Helical" evidence="6">
    <location>
        <begin position="385"/>
        <end position="411"/>
    </location>
</feature>
<accession>A0A174WK53</accession>
<evidence type="ECO:0000313" key="10">
    <source>
        <dbReference type="Proteomes" id="UP000095332"/>
    </source>
</evidence>
<feature type="domain" description="ABC3 transporter permease C-terminal" evidence="7">
    <location>
        <begin position="295"/>
        <end position="414"/>
    </location>
</feature>
<evidence type="ECO:0000259" key="7">
    <source>
        <dbReference type="Pfam" id="PF02687"/>
    </source>
</evidence>
<keyword evidence="4 6" id="KW-1133">Transmembrane helix</keyword>
<dbReference type="PANTHER" id="PTHR30572">
    <property type="entry name" value="MEMBRANE COMPONENT OF TRANSPORTER-RELATED"/>
    <property type="match status" value="1"/>
</dbReference>
<dbReference type="InterPro" id="IPR003838">
    <property type="entry name" value="ABC3_permease_C"/>
</dbReference>
<dbReference type="GO" id="GO:0005886">
    <property type="term" value="C:plasma membrane"/>
    <property type="evidence" value="ECO:0007669"/>
    <property type="project" value="UniProtKB-SubCell"/>
</dbReference>
<reference evidence="9 10" key="1">
    <citation type="submission" date="2015-09" db="EMBL/GenBank/DDBJ databases">
        <authorList>
            <consortium name="Pathogen Informatics"/>
        </authorList>
    </citation>
    <scope>NUCLEOTIDE SEQUENCE [LARGE SCALE GENOMIC DNA]</scope>
    <source>
        <strain evidence="9 10">2789STDY5834948</strain>
    </source>
</reference>
<evidence type="ECO:0000256" key="5">
    <source>
        <dbReference type="ARBA" id="ARBA00023136"/>
    </source>
</evidence>
<dbReference type="AlphaFoldDB" id="A0A174WK53"/>
<dbReference type="GO" id="GO:0022857">
    <property type="term" value="F:transmembrane transporter activity"/>
    <property type="evidence" value="ECO:0007669"/>
    <property type="project" value="TreeGrafter"/>
</dbReference>
<evidence type="ECO:0000256" key="3">
    <source>
        <dbReference type="ARBA" id="ARBA00022692"/>
    </source>
</evidence>
<dbReference type="EC" id="3.6.3.-" evidence="9"/>
<evidence type="ECO:0000256" key="1">
    <source>
        <dbReference type="ARBA" id="ARBA00004651"/>
    </source>
</evidence>
<evidence type="ECO:0000259" key="8">
    <source>
        <dbReference type="Pfam" id="PF12704"/>
    </source>
</evidence>
<protein>
    <submittedName>
        <fullName evidence="9">Macrolide export ATP-binding/permease protein MacB</fullName>
        <ecNumber evidence="9">3.6.3.-</ecNumber>
    </submittedName>
</protein>
<proteinExistence type="predicted"/>
<organism evidence="9 10">
    <name type="scientific">Parabacteroides distasonis</name>
    <dbReference type="NCBI Taxonomy" id="823"/>
    <lineage>
        <taxon>Bacteria</taxon>
        <taxon>Pseudomonadati</taxon>
        <taxon>Bacteroidota</taxon>
        <taxon>Bacteroidia</taxon>
        <taxon>Bacteroidales</taxon>
        <taxon>Tannerellaceae</taxon>
        <taxon>Parabacteroides</taxon>
    </lineage>
</organism>
<keyword evidence="3 6" id="KW-0812">Transmembrane</keyword>